<dbReference type="OrthoDB" id="2687553at2759"/>
<gene>
    <name evidence="2" type="ORF">CY34DRAFT_12397</name>
</gene>
<dbReference type="AlphaFoldDB" id="A0A0D0BGN1"/>
<reference evidence="2 3" key="1">
    <citation type="submission" date="2014-04" db="EMBL/GenBank/DDBJ databases">
        <authorList>
            <consortium name="DOE Joint Genome Institute"/>
            <person name="Kuo A."/>
            <person name="Ruytinx J."/>
            <person name="Rineau F."/>
            <person name="Colpaert J."/>
            <person name="Kohler A."/>
            <person name="Nagy L.G."/>
            <person name="Floudas D."/>
            <person name="Copeland A."/>
            <person name="Barry K.W."/>
            <person name="Cichocki N."/>
            <person name="Veneault-Fourrey C."/>
            <person name="LaButti K."/>
            <person name="Lindquist E.A."/>
            <person name="Lipzen A."/>
            <person name="Lundell T."/>
            <person name="Morin E."/>
            <person name="Murat C."/>
            <person name="Sun H."/>
            <person name="Tunlid A."/>
            <person name="Henrissat B."/>
            <person name="Grigoriev I.V."/>
            <person name="Hibbett D.S."/>
            <person name="Martin F."/>
            <person name="Nordberg H.P."/>
            <person name="Cantor M.N."/>
            <person name="Hua S.X."/>
        </authorList>
    </citation>
    <scope>NUCLEOTIDE SEQUENCE [LARGE SCALE GENOMIC DNA]</scope>
    <source>
        <strain evidence="2 3">UH-Slu-Lm8-n1</strain>
    </source>
</reference>
<keyword evidence="3" id="KW-1185">Reference proteome</keyword>
<feature type="compositionally biased region" description="Acidic residues" evidence="1">
    <location>
        <begin position="225"/>
        <end position="236"/>
    </location>
</feature>
<accession>A0A0D0BGN1</accession>
<feature type="compositionally biased region" description="Basic and acidic residues" evidence="1">
    <location>
        <begin position="201"/>
        <end position="224"/>
    </location>
</feature>
<dbReference type="EMBL" id="KN835240">
    <property type="protein sequence ID" value="KIK42383.1"/>
    <property type="molecule type" value="Genomic_DNA"/>
</dbReference>
<feature type="region of interest" description="Disordered" evidence="1">
    <location>
        <begin position="200"/>
        <end position="238"/>
    </location>
</feature>
<evidence type="ECO:0000313" key="2">
    <source>
        <dbReference type="EMBL" id="KIK42383.1"/>
    </source>
</evidence>
<dbReference type="InParanoid" id="A0A0D0BGN1"/>
<reference evidence="3" key="2">
    <citation type="submission" date="2015-01" db="EMBL/GenBank/DDBJ databases">
        <title>Evolutionary Origins and Diversification of the Mycorrhizal Mutualists.</title>
        <authorList>
            <consortium name="DOE Joint Genome Institute"/>
            <consortium name="Mycorrhizal Genomics Consortium"/>
            <person name="Kohler A."/>
            <person name="Kuo A."/>
            <person name="Nagy L.G."/>
            <person name="Floudas D."/>
            <person name="Copeland A."/>
            <person name="Barry K.W."/>
            <person name="Cichocki N."/>
            <person name="Veneault-Fourrey C."/>
            <person name="LaButti K."/>
            <person name="Lindquist E.A."/>
            <person name="Lipzen A."/>
            <person name="Lundell T."/>
            <person name="Morin E."/>
            <person name="Murat C."/>
            <person name="Riley R."/>
            <person name="Ohm R."/>
            <person name="Sun H."/>
            <person name="Tunlid A."/>
            <person name="Henrissat B."/>
            <person name="Grigoriev I.V."/>
            <person name="Hibbett D.S."/>
            <person name="Martin F."/>
        </authorList>
    </citation>
    <scope>NUCLEOTIDE SEQUENCE [LARGE SCALE GENOMIC DNA]</scope>
    <source>
        <strain evidence="3">UH-Slu-Lm8-n1</strain>
    </source>
</reference>
<dbReference type="HOGENOM" id="CLU_783408_0_0_1"/>
<evidence type="ECO:0000256" key="1">
    <source>
        <dbReference type="SAM" id="MobiDB-lite"/>
    </source>
</evidence>
<evidence type="ECO:0000313" key="3">
    <source>
        <dbReference type="Proteomes" id="UP000054485"/>
    </source>
</evidence>
<protein>
    <submittedName>
        <fullName evidence="2">Uncharacterized protein</fullName>
    </submittedName>
</protein>
<dbReference type="Proteomes" id="UP000054485">
    <property type="component" value="Unassembled WGS sequence"/>
</dbReference>
<name>A0A0D0BGN1_9AGAM</name>
<proteinExistence type="predicted"/>
<sequence>MLVTVSFQLQLPYLAEFQPVSCVCSWAYVAPRISLRSSNPNYSEPAFDFPTDIEPLAMQSWIGHSSQWSSSILEAHSAVFSAPKPERPTDFFGSRITYPCSDPSQISSVKQNIYDVSSRERQIQGTGGWAYHLCISLENEHSFLKVDVHDYLASKSVPTLHAVIHEETIVQPGGYVNDAIAPIRHQPQYIAPLAANITGRYPDEKETQAADDTKTEPDDDAKTEPDDDAQTEPDDGINEKGVNAEVLAHAILDIPLPPPIVASVQFLSQRKRRNSHCREGITRMCVKRRQMNTEESEASGDFRNKGGPFLKQTRFKGCVEQARDFALDCKQFNFKIYSYILELHKDDDRDPRWS</sequence>
<organism evidence="2 3">
    <name type="scientific">Suillus luteus UH-Slu-Lm8-n1</name>
    <dbReference type="NCBI Taxonomy" id="930992"/>
    <lineage>
        <taxon>Eukaryota</taxon>
        <taxon>Fungi</taxon>
        <taxon>Dikarya</taxon>
        <taxon>Basidiomycota</taxon>
        <taxon>Agaricomycotina</taxon>
        <taxon>Agaricomycetes</taxon>
        <taxon>Agaricomycetidae</taxon>
        <taxon>Boletales</taxon>
        <taxon>Suillineae</taxon>
        <taxon>Suillaceae</taxon>
        <taxon>Suillus</taxon>
    </lineage>
</organism>